<dbReference type="EMBL" id="CP107716">
    <property type="protein sequence ID" value="UYQ73022.1"/>
    <property type="molecule type" value="Genomic_DNA"/>
</dbReference>
<evidence type="ECO:0000313" key="4">
    <source>
        <dbReference type="Proteomes" id="UP001163882"/>
    </source>
</evidence>
<proteinExistence type="inferred from homology"/>
<dbReference type="PANTHER" id="PTHR37302">
    <property type="entry name" value="SLR1116 PROTEIN"/>
    <property type="match status" value="1"/>
</dbReference>
<evidence type="ECO:0000256" key="1">
    <source>
        <dbReference type="ARBA" id="ARBA00008635"/>
    </source>
</evidence>
<reference evidence="3" key="1">
    <citation type="submission" date="2022-10" db="EMBL/GenBank/DDBJ databases">
        <title>YIM 151497 complete genome.</title>
        <authorList>
            <person name="Chen X."/>
        </authorList>
    </citation>
    <scope>NUCLEOTIDE SEQUENCE</scope>
    <source>
        <strain evidence="3">YIM 151497</strain>
    </source>
</reference>
<keyword evidence="2" id="KW-0479">Metal-binding</keyword>
<dbReference type="Gene3D" id="1.20.120.450">
    <property type="entry name" value="dinb family like domain"/>
    <property type="match status" value="1"/>
</dbReference>
<evidence type="ECO:0000256" key="2">
    <source>
        <dbReference type="ARBA" id="ARBA00022723"/>
    </source>
</evidence>
<evidence type="ECO:0000313" key="3">
    <source>
        <dbReference type="EMBL" id="UYQ73022.1"/>
    </source>
</evidence>
<gene>
    <name evidence="3" type="ORF">OF122_04445</name>
</gene>
<dbReference type="Pfam" id="PF05163">
    <property type="entry name" value="DinB"/>
    <property type="match status" value="1"/>
</dbReference>
<dbReference type="InterPro" id="IPR007837">
    <property type="entry name" value="DinB"/>
</dbReference>
<organism evidence="3 4">
    <name type="scientific">Pelagibacterium flavum</name>
    <dbReference type="NCBI Taxonomy" id="2984530"/>
    <lineage>
        <taxon>Bacteria</taxon>
        <taxon>Pseudomonadati</taxon>
        <taxon>Pseudomonadota</taxon>
        <taxon>Alphaproteobacteria</taxon>
        <taxon>Hyphomicrobiales</taxon>
        <taxon>Devosiaceae</taxon>
        <taxon>Pelagibacterium</taxon>
    </lineage>
</organism>
<dbReference type="PANTHER" id="PTHR37302:SF1">
    <property type="entry name" value="PROTEIN DINB"/>
    <property type="match status" value="1"/>
</dbReference>
<comment type="similarity">
    <text evidence="1">Belongs to the DinB family.</text>
</comment>
<dbReference type="RefSeq" id="WP_264226615.1">
    <property type="nucleotide sequence ID" value="NZ_CP107716.1"/>
</dbReference>
<name>A0ABY6IQX7_9HYPH</name>
<protein>
    <submittedName>
        <fullName evidence="3">DinB family protein</fullName>
    </submittedName>
</protein>
<accession>A0ABY6IQX7</accession>
<dbReference type="InterPro" id="IPR034660">
    <property type="entry name" value="DinB/YfiT-like"/>
</dbReference>
<dbReference type="Proteomes" id="UP001163882">
    <property type="component" value="Chromosome"/>
</dbReference>
<dbReference type="SUPFAM" id="SSF109854">
    <property type="entry name" value="DinB/YfiT-like putative metalloenzymes"/>
    <property type="match status" value="1"/>
</dbReference>
<keyword evidence="4" id="KW-1185">Reference proteome</keyword>
<sequence>MITPEYARTMARYNAELNRRVYGAALRLSDEQRRSDEGAFWKSIHATLSHLYWADRIWLSRFGAAKAPEVPIARSGAMIEDFDTLWAQRQELDQVLIEWADAMTPDEIAGDLSWRSGATGRDMTKPRALLIMQIFNHQTHHRGQVHALITRFGEKTGDTDLPFVLP</sequence>